<dbReference type="STRING" id="339866.GCA_001418255_00613"/>
<evidence type="ECO:0000256" key="2">
    <source>
        <dbReference type="SAM" id="MobiDB-lite"/>
    </source>
</evidence>
<feature type="region of interest" description="Disordered" evidence="2">
    <location>
        <begin position="159"/>
        <end position="224"/>
    </location>
</feature>
<sequence>MLSIFRPFARFSAPRQDVNLRVRAWAVAAGLAVGLIAPAQALMIGTPHTRAELGRTLQMTIPIRLDAKESLPLSCVKAQAQSADFGQGLGTLTIASSPSADGVTLSLRSQQPLREPIVTVRLQLACQYQRTQVYTLLVDPPAPELPMVAGSAAASSRLASTSSRGSSGASADATSSGTSGSSSTAPQAVPQVPRPVRRDREPPRHPAPTVAKTEQRRPPPIKVIKPVAPVHAANRLELDDLGAADLAAVPELRLATALPAALPNLSPEQRSQLNQLRQLILDATAAPGEAQPTLQQLNALQERATVLQRQFEQASAQAQRSRSELTNLRGQSYSAGVVYALIAALVAMGLLSFWLWRRGADPGPTESPFVPASIGAGARVANVEPEAPATRHELASPMTSMSVQASTIQPPVLPFGLPPMVDGRPVQPEIDAPQPDVARPGQWADSGINWDSRFMQPLSQDKQVHVDELMDAGHLAEYFIDMGDDDRAMALLEKSLDDSTSDSFALPYLLLFELYRKHGRKQAFEALYGRFERRFNVAVPPWGTSPEVLKQSQSRDLMDYDRAMKLITMTWGEPQIVTVLERMLLDDPHQHRMGFELAAYRDLLMLFAVARDLFPDNISTATQVEHVELSTLDTPAHFDLDFELPLEPSAAGADAPRPETPGPTSAEFRLVPRPGDKPSDA</sequence>
<organism evidence="4 5">
    <name type="scientific">Thiomonas bhubaneswarensis</name>
    <dbReference type="NCBI Taxonomy" id="339866"/>
    <lineage>
        <taxon>Bacteria</taxon>
        <taxon>Pseudomonadati</taxon>
        <taxon>Pseudomonadota</taxon>
        <taxon>Betaproteobacteria</taxon>
        <taxon>Burkholderiales</taxon>
        <taxon>Thiomonas</taxon>
    </lineage>
</organism>
<keyword evidence="3" id="KW-1133">Transmembrane helix</keyword>
<dbReference type="Proteomes" id="UP000183649">
    <property type="component" value="Unassembled WGS sequence"/>
</dbReference>
<evidence type="ECO:0000256" key="1">
    <source>
        <dbReference type="SAM" id="Coils"/>
    </source>
</evidence>
<dbReference type="AlphaFoldDB" id="A0A0K6HTT6"/>
<evidence type="ECO:0000313" key="5">
    <source>
        <dbReference type="Proteomes" id="UP000183649"/>
    </source>
</evidence>
<reference evidence="5" key="1">
    <citation type="submission" date="2015-08" db="EMBL/GenBank/DDBJ databases">
        <authorList>
            <person name="Varghese N."/>
        </authorList>
    </citation>
    <scope>NUCLEOTIDE SEQUENCE [LARGE SCALE GENOMIC DNA]</scope>
    <source>
        <strain evidence="5">DSM 18181</strain>
    </source>
</reference>
<name>A0A0K6HTT6_9BURK</name>
<feature type="compositionally biased region" description="Low complexity" evidence="2">
    <location>
        <begin position="159"/>
        <end position="191"/>
    </location>
</feature>
<keyword evidence="1" id="KW-0175">Coiled coil</keyword>
<dbReference type="EMBL" id="CYHF01000002">
    <property type="protein sequence ID" value="CUA94442.1"/>
    <property type="molecule type" value="Genomic_DNA"/>
</dbReference>
<accession>A0A0K6HTT6</accession>
<evidence type="ECO:0008006" key="6">
    <source>
        <dbReference type="Google" id="ProtNLM"/>
    </source>
</evidence>
<gene>
    <name evidence="4" type="ORF">Ga0061069_10289</name>
</gene>
<evidence type="ECO:0000256" key="3">
    <source>
        <dbReference type="SAM" id="Phobius"/>
    </source>
</evidence>
<keyword evidence="3" id="KW-0472">Membrane</keyword>
<keyword evidence="5" id="KW-1185">Reference proteome</keyword>
<feature type="transmembrane region" description="Helical" evidence="3">
    <location>
        <begin position="336"/>
        <end position="356"/>
    </location>
</feature>
<protein>
    <recommendedName>
        <fullName evidence="6">Tfp pilus assembly protein FimV</fullName>
    </recommendedName>
</protein>
<feature type="coiled-coil region" evidence="1">
    <location>
        <begin position="297"/>
        <end position="331"/>
    </location>
</feature>
<evidence type="ECO:0000313" key="4">
    <source>
        <dbReference type="EMBL" id="CUA94442.1"/>
    </source>
</evidence>
<feature type="region of interest" description="Disordered" evidence="2">
    <location>
        <begin position="645"/>
        <end position="681"/>
    </location>
</feature>
<keyword evidence="3" id="KW-0812">Transmembrane</keyword>
<proteinExistence type="predicted"/>